<dbReference type="SMART" id="SM00860">
    <property type="entry name" value="SMI1_KNR4"/>
    <property type="match status" value="1"/>
</dbReference>
<accession>A0ABT4X3I1</accession>
<dbReference type="RefSeq" id="WP_172293168.1">
    <property type="nucleotide sequence ID" value="NZ_JAQKAB010000006.1"/>
</dbReference>
<sequence>MATVTSENEKVSLENIKTFEDDYNVTLPEEYKNFLLEYNGGDVNPNVFKISDEQGESALNTLYGLNISAEYDELSSVFDSLEGELPQELLSIGDDSGGNQICIGISGNYFGKIYIWMHDIEEGEYMDNVFFLANNFNEFLDSLYEDEEE</sequence>
<comment type="caution">
    <text evidence="2">The sequence shown here is derived from an EMBL/GenBank/DDBJ whole genome shotgun (WGS) entry which is preliminary data.</text>
</comment>
<keyword evidence="3" id="KW-1185">Reference proteome</keyword>
<dbReference type="InterPro" id="IPR018958">
    <property type="entry name" value="Knr4/Smi1-like_dom"/>
</dbReference>
<dbReference type="Pfam" id="PF09346">
    <property type="entry name" value="SMI1_KNR4"/>
    <property type="match status" value="1"/>
</dbReference>
<reference evidence="2 3" key="1">
    <citation type="submission" date="2023-01" db="EMBL/GenBank/DDBJ databases">
        <title>Bacillus changyiensis sp. nov., isolated from a coastal deposit.</title>
        <authorList>
            <person name="Xiao G."/>
            <person name="Lai Q."/>
            <person name="Hu Z."/>
            <person name="Shao Z."/>
        </authorList>
    </citation>
    <scope>NUCLEOTIDE SEQUENCE [LARGE SCALE GENOMIC DNA]</scope>
    <source>
        <strain evidence="2 3">CLL-7-23</strain>
    </source>
</reference>
<dbReference type="Gene3D" id="3.40.1580.10">
    <property type="entry name" value="SMI1/KNR4-like"/>
    <property type="match status" value="1"/>
</dbReference>
<evidence type="ECO:0000313" key="2">
    <source>
        <dbReference type="EMBL" id="MDA7026852.1"/>
    </source>
</evidence>
<gene>
    <name evidence="2" type="ORF">PJ311_09555</name>
</gene>
<evidence type="ECO:0000259" key="1">
    <source>
        <dbReference type="SMART" id="SM00860"/>
    </source>
</evidence>
<organism evidence="2 3">
    <name type="scientific">Bacillus changyiensis</name>
    <dbReference type="NCBI Taxonomy" id="3004103"/>
    <lineage>
        <taxon>Bacteria</taxon>
        <taxon>Bacillati</taxon>
        <taxon>Bacillota</taxon>
        <taxon>Bacilli</taxon>
        <taxon>Bacillales</taxon>
        <taxon>Bacillaceae</taxon>
        <taxon>Bacillus</taxon>
    </lineage>
</organism>
<dbReference type="InterPro" id="IPR037883">
    <property type="entry name" value="Knr4/Smi1-like_sf"/>
</dbReference>
<name>A0ABT4X3I1_9BACI</name>
<dbReference type="SUPFAM" id="SSF160631">
    <property type="entry name" value="SMI1/KNR4-like"/>
    <property type="match status" value="1"/>
</dbReference>
<proteinExistence type="predicted"/>
<evidence type="ECO:0000313" key="3">
    <source>
        <dbReference type="Proteomes" id="UP001211894"/>
    </source>
</evidence>
<dbReference type="EMBL" id="JAQKAB010000006">
    <property type="protein sequence ID" value="MDA7026852.1"/>
    <property type="molecule type" value="Genomic_DNA"/>
</dbReference>
<protein>
    <submittedName>
        <fullName evidence="2">SMI1/KNR4 family protein</fullName>
    </submittedName>
</protein>
<dbReference type="Proteomes" id="UP001211894">
    <property type="component" value="Unassembled WGS sequence"/>
</dbReference>
<feature type="domain" description="Knr4/Smi1-like" evidence="1">
    <location>
        <begin position="10"/>
        <end position="142"/>
    </location>
</feature>